<organism evidence="9 10">
    <name type="scientific">Danaus plexippus plexippus</name>
    <dbReference type="NCBI Taxonomy" id="278856"/>
    <lineage>
        <taxon>Eukaryota</taxon>
        <taxon>Metazoa</taxon>
        <taxon>Ecdysozoa</taxon>
        <taxon>Arthropoda</taxon>
        <taxon>Hexapoda</taxon>
        <taxon>Insecta</taxon>
        <taxon>Pterygota</taxon>
        <taxon>Neoptera</taxon>
        <taxon>Endopterygota</taxon>
        <taxon>Lepidoptera</taxon>
        <taxon>Glossata</taxon>
        <taxon>Ditrysia</taxon>
        <taxon>Papilionoidea</taxon>
        <taxon>Nymphalidae</taxon>
        <taxon>Danainae</taxon>
        <taxon>Danaini</taxon>
        <taxon>Danaina</taxon>
        <taxon>Danaus</taxon>
        <taxon>Danaus</taxon>
    </lineage>
</organism>
<feature type="transmembrane region" description="Helical" evidence="8">
    <location>
        <begin position="306"/>
        <end position="325"/>
    </location>
</feature>
<evidence type="ECO:0000313" key="9">
    <source>
        <dbReference type="EMBL" id="OWR52265.1"/>
    </source>
</evidence>
<evidence type="ECO:0000256" key="2">
    <source>
        <dbReference type="ARBA" id="ARBA00007600"/>
    </source>
</evidence>
<keyword evidence="3 8" id="KW-0812">Transmembrane</keyword>
<evidence type="ECO:0000256" key="7">
    <source>
        <dbReference type="SAM" id="MobiDB-lite"/>
    </source>
</evidence>
<dbReference type="OrthoDB" id="5966927at2759"/>
<dbReference type="InterPro" id="IPR018617">
    <property type="entry name" value="Ima1_N"/>
</dbReference>
<keyword evidence="5 8" id="KW-0472">Membrane</keyword>
<dbReference type="EMBL" id="AGBW02008896">
    <property type="protein sequence ID" value="OWR52265.1"/>
    <property type="molecule type" value="Genomic_DNA"/>
</dbReference>
<evidence type="ECO:0000256" key="6">
    <source>
        <dbReference type="ARBA" id="ARBA00023242"/>
    </source>
</evidence>
<reference evidence="9 10" key="1">
    <citation type="journal article" date="2011" name="Cell">
        <title>The monarch butterfly genome yields insights into long-distance migration.</title>
        <authorList>
            <person name="Zhan S."/>
            <person name="Merlin C."/>
            <person name="Boore J.L."/>
            <person name="Reppert S.M."/>
        </authorList>
    </citation>
    <scope>NUCLEOTIDE SEQUENCE [LARGE SCALE GENOMIC DNA]</scope>
    <source>
        <strain evidence="9">F-2</strain>
    </source>
</reference>
<keyword evidence="6" id="KW-0539">Nucleus</keyword>
<evidence type="ECO:0000256" key="1">
    <source>
        <dbReference type="ARBA" id="ARBA00004473"/>
    </source>
</evidence>
<evidence type="ECO:0000256" key="5">
    <source>
        <dbReference type="ARBA" id="ARBA00023136"/>
    </source>
</evidence>
<dbReference type="Pfam" id="PF09779">
    <property type="entry name" value="Ima1_N"/>
    <property type="match status" value="1"/>
</dbReference>
<feature type="transmembrane region" description="Helical" evidence="8">
    <location>
        <begin position="331"/>
        <end position="350"/>
    </location>
</feature>
<dbReference type="GO" id="GO:0005521">
    <property type="term" value="F:lamin binding"/>
    <property type="evidence" value="ECO:0007669"/>
    <property type="project" value="TreeGrafter"/>
</dbReference>
<dbReference type="eggNOG" id="KOG4623">
    <property type="taxonomic scope" value="Eukaryota"/>
</dbReference>
<feature type="transmembrane region" description="Helical" evidence="8">
    <location>
        <begin position="6"/>
        <end position="28"/>
    </location>
</feature>
<feature type="region of interest" description="Disordered" evidence="7">
    <location>
        <begin position="554"/>
        <end position="586"/>
    </location>
</feature>
<sequence>MKNPYVMDSALIIVPSVLCSFLVFKLILNLRSTLPWRVNCWFCNSNFWIKYIERNSWTCKKCEQYNGFTKDGDYNKVLNIENEKVSLSPKLFQRSPPKNGLCKMCNINQQLKVTQLSNFVPMNENKYDEEVECYRLKLEKAYKLCSPCKKVLQMKLHKEKETLLGSKLLEMRTPEKKLQKSAKRNEFCKNVINNASTLIAGVLIVLVTVECYENALKHKSLSYTLIYIKDMLNNILQRIISIVRMKTFLTFPSLEKHFMVVDYNTDIFTNFNSGLNDLTQKALGGFVCFIQIVGHFWNINISHHSVAIDLLWSVFVITSIVYGNVDADPLIMSLLKLSSTLAVLLIYINMKQKNLRNVTRKINTPKSGTKLLRGTKSINDEEDNISLDTDDDVSLSKFGLHNFTDSSNDTLNPLSGLISGRSFTPRSDSLWSKPNINTAFTVNSALTNTPKSISDSVFMKPSFNKYQKIKDESDSDLDESINSLCISSPKKKSRKINPVFALRKFTASPNFIIPTPQNHSRPLISPSKLGHSTSWVAGGYWGNEGGQIFNVNGSRSSSQSSGFESQASSMNQRNVFSPPSREESVCGEPERTLLMDRFSNNTSTMNGFNYPNPSFTPIATPVFPQMQYNSHVQIPQPRFAQQTFVSQNVFAQQFSPNSTFKAPSGSRLIKLPTDSFAPR</sequence>
<dbReference type="PANTHER" id="PTHR28646">
    <property type="entry name" value="TRANSMEMBRANE PROTEIN 201"/>
    <property type="match status" value="1"/>
</dbReference>
<dbReference type="AlphaFoldDB" id="A0A212FET3"/>
<keyword evidence="10" id="KW-1185">Reference proteome</keyword>
<dbReference type="InterPro" id="IPR040041">
    <property type="entry name" value="TMEM201"/>
</dbReference>
<comment type="caution">
    <text evidence="9">The sequence shown here is derived from an EMBL/GenBank/DDBJ whole genome shotgun (WGS) entry which is preliminary data.</text>
</comment>
<name>A0A212FET3_DANPL</name>
<dbReference type="GO" id="GO:0030473">
    <property type="term" value="P:nuclear migration along microtubule"/>
    <property type="evidence" value="ECO:0007669"/>
    <property type="project" value="TreeGrafter"/>
</dbReference>
<proteinExistence type="inferred from homology"/>
<dbReference type="STRING" id="278856.A0A212FET3"/>
<evidence type="ECO:0000256" key="4">
    <source>
        <dbReference type="ARBA" id="ARBA00022989"/>
    </source>
</evidence>
<evidence type="ECO:0000256" key="3">
    <source>
        <dbReference type="ARBA" id="ARBA00022692"/>
    </source>
</evidence>
<evidence type="ECO:0000313" key="10">
    <source>
        <dbReference type="Proteomes" id="UP000007151"/>
    </source>
</evidence>
<feature type="transmembrane region" description="Helical" evidence="8">
    <location>
        <begin position="282"/>
        <end position="299"/>
    </location>
</feature>
<dbReference type="Proteomes" id="UP000007151">
    <property type="component" value="Unassembled WGS sequence"/>
</dbReference>
<keyword evidence="4 8" id="KW-1133">Transmembrane helix</keyword>
<comment type="similarity">
    <text evidence="2">Belongs to the TMEM201 family.</text>
</comment>
<protein>
    <submittedName>
        <fullName evidence="9">Uncharacterized protein</fullName>
    </submittedName>
</protein>
<dbReference type="GO" id="GO:0051015">
    <property type="term" value="F:actin filament binding"/>
    <property type="evidence" value="ECO:0007669"/>
    <property type="project" value="TreeGrafter"/>
</dbReference>
<feature type="transmembrane region" description="Helical" evidence="8">
    <location>
        <begin position="191"/>
        <end position="209"/>
    </location>
</feature>
<accession>A0A212FET3</accession>
<feature type="compositionally biased region" description="Low complexity" evidence="7">
    <location>
        <begin position="554"/>
        <end position="569"/>
    </location>
</feature>
<gene>
    <name evidence="9" type="ORF">KGM_209574</name>
</gene>
<comment type="subcellular location">
    <subcellularLocation>
        <location evidence="1">Nucleus inner membrane</location>
        <topology evidence="1">Multi-pass membrane protein</topology>
    </subcellularLocation>
</comment>
<dbReference type="GO" id="GO:0005637">
    <property type="term" value="C:nuclear inner membrane"/>
    <property type="evidence" value="ECO:0007669"/>
    <property type="project" value="UniProtKB-SubCell"/>
</dbReference>
<dbReference type="PANTHER" id="PTHR28646:SF1">
    <property type="entry name" value="TRANSMEMBRANE PROTEIN 201"/>
    <property type="match status" value="1"/>
</dbReference>
<dbReference type="FunCoup" id="A0A212FET3">
    <property type="interactions" value="20"/>
</dbReference>
<dbReference type="KEGG" id="dpl:KGM_209574"/>
<evidence type="ECO:0000256" key="8">
    <source>
        <dbReference type="SAM" id="Phobius"/>
    </source>
</evidence>